<evidence type="ECO:0000313" key="2">
    <source>
        <dbReference type="EMBL" id="KZN33637.1"/>
    </source>
</evidence>
<keyword evidence="1" id="KW-0472">Membrane</keyword>
<evidence type="ECO:0000256" key="1">
    <source>
        <dbReference type="SAM" id="Phobius"/>
    </source>
</evidence>
<protein>
    <submittedName>
        <fullName evidence="2">Uncharacterized protein</fullName>
    </submittedName>
</protein>
<accession>A0A166VS33</accession>
<keyword evidence="1" id="KW-0812">Transmembrane</keyword>
<organism evidence="2 3">
    <name type="scientific">Pseudoalteromonas luteoviolacea DSM 6061</name>
    <dbReference type="NCBI Taxonomy" id="1365250"/>
    <lineage>
        <taxon>Bacteria</taxon>
        <taxon>Pseudomonadati</taxon>
        <taxon>Pseudomonadota</taxon>
        <taxon>Gammaproteobacteria</taxon>
        <taxon>Alteromonadales</taxon>
        <taxon>Pseudoalteromonadaceae</taxon>
        <taxon>Pseudoalteromonas</taxon>
    </lineage>
</organism>
<feature type="transmembrane region" description="Helical" evidence="1">
    <location>
        <begin position="12"/>
        <end position="32"/>
    </location>
</feature>
<dbReference type="AlphaFoldDB" id="A0A166VS33"/>
<sequence>MKISLVISKATFLIIVYFLIYIISDVIVSLVYVDGSYILLMLVNLLMLLFTFKNILKPLFFKRFNNIYSALLVFYGGGGCAFLFGYFLEENKDFSIKVCILVFYSSYLLFTLLFEAKENGEI</sequence>
<feature type="transmembrane region" description="Helical" evidence="1">
    <location>
        <begin position="38"/>
        <end position="56"/>
    </location>
</feature>
<feature type="transmembrane region" description="Helical" evidence="1">
    <location>
        <begin position="94"/>
        <end position="114"/>
    </location>
</feature>
<proteinExistence type="predicted"/>
<evidence type="ECO:0000313" key="3">
    <source>
        <dbReference type="Proteomes" id="UP000076643"/>
    </source>
</evidence>
<dbReference type="Proteomes" id="UP000076643">
    <property type="component" value="Unassembled WGS sequence"/>
</dbReference>
<dbReference type="PATRIC" id="fig|1365250.3.peg.3684"/>
<reference evidence="2 3" key="1">
    <citation type="submission" date="2013-07" db="EMBL/GenBank/DDBJ databases">
        <title>Comparative Genomic and Metabolomic Analysis of Twelve Strains of Pseudoalteromonas luteoviolacea.</title>
        <authorList>
            <person name="Vynne N.G."/>
            <person name="Mansson M."/>
            <person name="Gram L."/>
        </authorList>
    </citation>
    <scope>NUCLEOTIDE SEQUENCE [LARGE SCALE GENOMIC DNA]</scope>
    <source>
        <strain evidence="2 3">DSM 6061</strain>
    </source>
</reference>
<feature type="transmembrane region" description="Helical" evidence="1">
    <location>
        <begin position="68"/>
        <end position="88"/>
    </location>
</feature>
<dbReference type="EMBL" id="AUYB01000122">
    <property type="protein sequence ID" value="KZN33637.1"/>
    <property type="molecule type" value="Genomic_DNA"/>
</dbReference>
<name>A0A166VS33_9GAMM</name>
<comment type="caution">
    <text evidence="2">The sequence shown here is derived from an EMBL/GenBank/DDBJ whole genome shotgun (WGS) entry which is preliminary data.</text>
</comment>
<keyword evidence="3" id="KW-1185">Reference proteome</keyword>
<keyword evidence="1" id="KW-1133">Transmembrane helix</keyword>
<gene>
    <name evidence="2" type="ORF">N475_19890</name>
</gene>